<dbReference type="AlphaFoldDB" id="A0A926IMR5"/>
<reference evidence="3 4" key="1">
    <citation type="submission" date="2020-08" db="EMBL/GenBank/DDBJ databases">
        <title>Genome public.</title>
        <authorList>
            <person name="Liu C."/>
            <person name="Sun Q."/>
        </authorList>
    </citation>
    <scope>NUCLEOTIDE SEQUENCE [LARGE SCALE GENOMIC DNA]</scope>
    <source>
        <strain evidence="3 4">NSJ-26</strain>
    </source>
</reference>
<keyword evidence="2" id="KW-0472">Membrane</keyword>
<proteinExistence type="predicted"/>
<accession>A0A926IMR5</accession>
<evidence type="ECO:0000256" key="2">
    <source>
        <dbReference type="SAM" id="Phobius"/>
    </source>
</evidence>
<feature type="coiled-coil region" evidence="1">
    <location>
        <begin position="60"/>
        <end position="94"/>
    </location>
</feature>
<protein>
    <submittedName>
        <fullName evidence="3">DUF4446 family protein</fullName>
    </submittedName>
</protein>
<dbReference type="InterPro" id="IPR027981">
    <property type="entry name" value="DUF4446"/>
</dbReference>
<organism evidence="3 4">
    <name type="scientific">Wansuia hejianensis</name>
    <dbReference type="NCBI Taxonomy" id="2763667"/>
    <lineage>
        <taxon>Bacteria</taxon>
        <taxon>Bacillati</taxon>
        <taxon>Bacillota</taxon>
        <taxon>Clostridia</taxon>
        <taxon>Lachnospirales</taxon>
        <taxon>Lachnospiraceae</taxon>
        <taxon>Wansuia</taxon>
    </lineage>
</organism>
<keyword evidence="2" id="KW-1133">Transmembrane helix</keyword>
<name>A0A926IMR5_9FIRM</name>
<dbReference type="Pfam" id="PF14584">
    <property type="entry name" value="DUF4446"/>
    <property type="match status" value="1"/>
</dbReference>
<keyword evidence="2" id="KW-0812">Transmembrane</keyword>
<comment type="caution">
    <text evidence="3">The sequence shown here is derived from an EMBL/GenBank/DDBJ whole genome shotgun (WGS) entry which is preliminary data.</text>
</comment>
<evidence type="ECO:0000256" key="1">
    <source>
        <dbReference type="SAM" id="Coils"/>
    </source>
</evidence>
<gene>
    <name evidence="3" type="ORF">H8689_07200</name>
</gene>
<evidence type="ECO:0000313" key="4">
    <source>
        <dbReference type="Proteomes" id="UP000601522"/>
    </source>
</evidence>
<dbReference type="EMBL" id="JACRTK010000003">
    <property type="protein sequence ID" value="MBC8590896.1"/>
    <property type="molecule type" value="Genomic_DNA"/>
</dbReference>
<dbReference type="RefSeq" id="WP_249323738.1">
    <property type="nucleotide sequence ID" value="NZ_JACRTK010000003.1"/>
</dbReference>
<keyword evidence="4" id="KW-1185">Reference proteome</keyword>
<dbReference type="Proteomes" id="UP000601522">
    <property type="component" value="Unassembled WGS sequence"/>
</dbReference>
<feature type="transmembrane region" description="Helical" evidence="2">
    <location>
        <begin position="15"/>
        <end position="33"/>
    </location>
</feature>
<keyword evidence="1" id="KW-0175">Coiled coil</keyword>
<sequence length="173" mass="19761">MEDIKLLINYYNTEIIIGLFLGFIFLFLLLLISSHKTRKSVQRYKQLVQGSSGASMEELLFNIQQNIKKTNQDMEKINKDIEETKTRLSFAIQKVGFIRYNAFDDMGSDLSFSVALLDDFKNGFVITSIYGRENTVNYGKPIKDGTSRIPLSAEEMIAIDRALRGEVEIKDIS</sequence>
<evidence type="ECO:0000313" key="3">
    <source>
        <dbReference type="EMBL" id="MBC8590896.1"/>
    </source>
</evidence>